<dbReference type="RefSeq" id="WP_048383626.1">
    <property type="nucleotide sequence ID" value="NZ_CP011494.1"/>
</dbReference>
<sequence length="169" mass="18595">MPDKPQVLITNIRQRAAEGLSAGDRFTITRCFSPEDIASFAAISRDYNPVHCDSHFATIKGMREPIAHGLLTASLITEIGGQIGWLASGMTFKFKRPVYAGETLTCDWVISKIDEQERAKAEINVINGDGVTVLEAEITGVLPNENERKRLTEMLTEGDPTNGVRDLYA</sequence>
<organism evidence="2 3">
    <name type="scientific">Marinobacter psychrophilus</name>
    <dbReference type="NCBI Taxonomy" id="330734"/>
    <lineage>
        <taxon>Bacteria</taxon>
        <taxon>Pseudomonadati</taxon>
        <taxon>Pseudomonadota</taxon>
        <taxon>Gammaproteobacteria</taxon>
        <taxon>Pseudomonadales</taxon>
        <taxon>Marinobacteraceae</taxon>
        <taxon>Marinobacter</taxon>
    </lineage>
</organism>
<dbReference type="PANTHER" id="PTHR43437">
    <property type="entry name" value="HYDROXYACYL-THIOESTER DEHYDRATASE TYPE 2, MITOCHONDRIAL-RELATED"/>
    <property type="match status" value="1"/>
</dbReference>
<evidence type="ECO:0000313" key="3">
    <source>
        <dbReference type="Proteomes" id="UP000036406"/>
    </source>
</evidence>
<protein>
    <submittedName>
        <fullName evidence="2">Acyl dehydratase</fullName>
    </submittedName>
</protein>
<keyword evidence="3" id="KW-1185">Reference proteome</keyword>
<dbReference type="InterPro" id="IPR050965">
    <property type="entry name" value="UPF0336/Enoyl-CoA_hydratase"/>
</dbReference>
<dbReference type="EMBL" id="CP011494">
    <property type="protein sequence ID" value="AKO51112.1"/>
    <property type="molecule type" value="Genomic_DNA"/>
</dbReference>
<evidence type="ECO:0000313" key="2">
    <source>
        <dbReference type="EMBL" id="AKO51112.1"/>
    </source>
</evidence>
<dbReference type="GO" id="GO:0006633">
    <property type="term" value="P:fatty acid biosynthetic process"/>
    <property type="evidence" value="ECO:0007669"/>
    <property type="project" value="InterPro"/>
</dbReference>
<dbReference type="CDD" id="cd03449">
    <property type="entry name" value="R_hydratase"/>
    <property type="match status" value="1"/>
</dbReference>
<dbReference type="Proteomes" id="UP000036406">
    <property type="component" value="Chromosome"/>
</dbReference>
<name>A0A0H4I7R7_9GAMM</name>
<dbReference type="GO" id="GO:0004312">
    <property type="term" value="F:fatty acid synthase activity"/>
    <property type="evidence" value="ECO:0007669"/>
    <property type="project" value="InterPro"/>
</dbReference>
<evidence type="ECO:0000259" key="1">
    <source>
        <dbReference type="Pfam" id="PF01575"/>
    </source>
</evidence>
<gene>
    <name evidence="2" type="ORF">ABA45_00650</name>
</gene>
<dbReference type="InterPro" id="IPR003965">
    <property type="entry name" value="Fatty_acid_synthase"/>
</dbReference>
<dbReference type="GO" id="GO:0005835">
    <property type="term" value="C:fatty acid synthase complex"/>
    <property type="evidence" value="ECO:0007669"/>
    <property type="project" value="InterPro"/>
</dbReference>
<proteinExistence type="predicted"/>
<dbReference type="KEGG" id="mpq:ABA45_00650"/>
<dbReference type="InterPro" id="IPR029069">
    <property type="entry name" value="HotDog_dom_sf"/>
</dbReference>
<feature type="domain" description="MaoC-like" evidence="1">
    <location>
        <begin position="28"/>
        <end position="126"/>
    </location>
</feature>
<dbReference type="PRINTS" id="PR01483">
    <property type="entry name" value="FASYNTHASE"/>
</dbReference>
<dbReference type="PATRIC" id="fig|330734.3.peg.144"/>
<dbReference type="AlphaFoldDB" id="A0A0H4I7R7"/>
<dbReference type="Pfam" id="PF01575">
    <property type="entry name" value="MaoC_dehydratas"/>
    <property type="match status" value="1"/>
</dbReference>
<reference evidence="2 3" key="1">
    <citation type="submission" date="2015-05" db="EMBL/GenBank/DDBJ databases">
        <title>Complete genome of Marinobacter psychrophilus strain 20041T isolated from sea-ice of the Canadian Basin.</title>
        <authorList>
            <person name="Song L."/>
            <person name="Ren L."/>
            <person name="Yu Y."/>
            <person name="Wang X."/>
        </authorList>
    </citation>
    <scope>NUCLEOTIDE SEQUENCE [LARGE SCALE GENOMIC DNA]</scope>
    <source>
        <strain evidence="2 3">20041</strain>
    </source>
</reference>
<accession>A0A0H4I7R7</accession>
<dbReference type="GO" id="GO:0019171">
    <property type="term" value="F:(3R)-hydroxyacyl-[acyl-carrier-protein] dehydratase activity"/>
    <property type="evidence" value="ECO:0007669"/>
    <property type="project" value="TreeGrafter"/>
</dbReference>
<dbReference type="SUPFAM" id="SSF54637">
    <property type="entry name" value="Thioesterase/thiol ester dehydrase-isomerase"/>
    <property type="match status" value="1"/>
</dbReference>
<dbReference type="PANTHER" id="PTHR43437:SF3">
    <property type="entry name" value="HYDROXYACYL-THIOESTER DEHYDRATASE TYPE 2, MITOCHONDRIAL"/>
    <property type="match status" value="1"/>
</dbReference>
<dbReference type="Gene3D" id="3.10.129.10">
    <property type="entry name" value="Hotdog Thioesterase"/>
    <property type="match status" value="1"/>
</dbReference>
<dbReference type="STRING" id="330734.ABA45_00650"/>
<dbReference type="InterPro" id="IPR002539">
    <property type="entry name" value="MaoC-like_dom"/>
</dbReference>